<dbReference type="EMBL" id="JAKIKS010000038">
    <property type="protein sequence ID" value="MCL1125067.1"/>
    <property type="molecule type" value="Genomic_DNA"/>
</dbReference>
<dbReference type="Proteomes" id="UP001203423">
    <property type="component" value="Unassembled WGS sequence"/>
</dbReference>
<organism evidence="5 6">
    <name type="scientific">Shewanella surugensis</name>
    <dbReference type="NCBI Taxonomy" id="212020"/>
    <lineage>
        <taxon>Bacteria</taxon>
        <taxon>Pseudomonadati</taxon>
        <taxon>Pseudomonadota</taxon>
        <taxon>Gammaproteobacteria</taxon>
        <taxon>Alteromonadales</taxon>
        <taxon>Shewanellaceae</taxon>
        <taxon>Shewanella</taxon>
    </lineage>
</organism>
<dbReference type="PANTHER" id="PTHR43434">
    <property type="entry name" value="PHOSPHOGLYCOLATE PHOSPHATASE"/>
    <property type="match status" value="1"/>
</dbReference>
<protein>
    <recommendedName>
        <fullName evidence="4">phosphoglycolate phosphatase</fullName>
        <ecNumber evidence="4">3.1.3.18</ecNumber>
    </recommendedName>
</protein>
<dbReference type="InterPro" id="IPR041492">
    <property type="entry name" value="HAD_2"/>
</dbReference>
<evidence type="ECO:0000313" key="6">
    <source>
        <dbReference type="Proteomes" id="UP001203423"/>
    </source>
</evidence>
<dbReference type="Gene3D" id="3.40.50.1000">
    <property type="entry name" value="HAD superfamily/HAD-like"/>
    <property type="match status" value="1"/>
</dbReference>
<dbReference type="EC" id="3.1.3.18" evidence="4"/>
<gene>
    <name evidence="5" type="ORF">L2764_11415</name>
</gene>
<sequence length="216" mass="24440">MQYKLVSFDFDGTLCNSFDAIKAALAIVIPDANLSDLSGKLMSGEAFTCVLQSLSHSKLSEETLFRLYDEFCHVYHNKCAHLQSLYPYSASLLRTFRSQGCHLVIVSNKEEGALHDFLYEHHLAETFDLVIGEREGLMKKPSPESYYDIIMPVFPELQPQQMLHIGDTLIDIDYAKAIGADSAYVCHGFGCDEICIKHKPTFFYSSFKECLDAFNH</sequence>
<comment type="pathway">
    <text evidence="2">Organic acid metabolism; glycolate biosynthesis; glycolate from 2-phosphoglycolate: step 1/1.</text>
</comment>
<evidence type="ECO:0000256" key="1">
    <source>
        <dbReference type="ARBA" id="ARBA00000830"/>
    </source>
</evidence>
<name>A0ABT0LCJ6_9GAMM</name>
<dbReference type="NCBIfam" id="TIGR01549">
    <property type="entry name" value="HAD-SF-IA-v1"/>
    <property type="match status" value="1"/>
</dbReference>
<dbReference type="RefSeq" id="WP_248940336.1">
    <property type="nucleotide sequence ID" value="NZ_JAKIKS010000038.1"/>
</dbReference>
<comment type="caution">
    <text evidence="5">The sequence shown here is derived from an EMBL/GenBank/DDBJ whole genome shotgun (WGS) entry which is preliminary data.</text>
</comment>
<dbReference type="GO" id="GO:0016787">
    <property type="term" value="F:hydrolase activity"/>
    <property type="evidence" value="ECO:0007669"/>
    <property type="project" value="UniProtKB-KW"/>
</dbReference>
<evidence type="ECO:0000256" key="2">
    <source>
        <dbReference type="ARBA" id="ARBA00004818"/>
    </source>
</evidence>
<keyword evidence="6" id="KW-1185">Reference proteome</keyword>
<dbReference type="Gene3D" id="1.10.150.240">
    <property type="entry name" value="Putative phosphatase, domain 2"/>
    <property type="match status" value="1"/>
</dbReference>
<evidence type="ECO:0000256" key="3">
    <source>
        <dbReference type="ARBA" id="ARBA00006171"/>
    </source>
</evidence>
<dbReference type="SFLD" id="SFLDS00003">
    <property type="entry name" value="Haloacid_Dehalogenase"/>
    <property type="match status" value="1"/>
</dbReference>
<proteinExistence type="inferred from homology"/>
<dbReference type="PANTHER" id="PTHR43434:SF1">
    <property type="entry name" value="PHOSPHOGLYCOLATE PHOSPHATASE"/>
    <property type="match status" value="1"/>
</dbReference>
<evidence type="ECO:0000256" key="4">
    <source>
        <dbReference type="ARBA" id="ARBA00013078"/>
    </source>
</evidence>
<dbReference type="InterPro" id="IPR023214">
    <property type="entry name" value="HAD_sf"/>
</dbReference>
<accession>A0ABT0LCJ6</accession>
<dbReference type="InterPro" id="IPR006439">
    <property type="entry name" value="HAD-SF_hydro_IA"/>
</dbReference>
<dbReference type="SUPFAM" id="SSF56784">
    <property type="entry name" value="HAD-like"/>
    <property type="match status" value="1"/>
</dbReference>
<comment type="catalytic activity">
    <reaction evidence="1">
        <text>2-phosphoglycolate + H2O = glycolate + phosphate</text>
        <dbReference type="Rhea" id="RHEA:14369"/>
        <dbReference type="ChEBI" id="CHEBI:15377"/>
        <dbReference type="ChEBI" id="CHEBI:29805"/>
        <dbReference type="ChEBI" id="CHEBI:43474"/>
        <dbReference type="ChEBI" id="CHEBI:58033"/>
        <dbReference type="EC" id="3.1.3.18"/>
    </reaction>
</comment>
<comment type="similarity">
    <text evidence="3">Belongs to the HAD-like hydrolase superfamily. CbbY/CbbZ/Gph/YieH family.</text>
</comment>
<reference evidence="5 6" key="1">
    <citation type="submission" date="2022-01" db="EMBL/GenBank/DDBJ databases">
        <title>Whole genome-based taxonomy of the Shewanellaceae.</title>
        <authorList>
            <person name="Martin-Rodriguez A.J."/>
        </authorList>
    </citation>
    <scope>NUCLEOTIDE SEQUENCE [LARGE SCALE GENOMIC DNA]</scope>
    <source>
        <strain evidence="5 6">DSM 17177</strain>
    </source>
</reference>
<dbReference type="InterPro" id="IPR036412">
    <property type="entry name" value="HAD-like_sf"/>
</dbReference>
<dbReference type="InterPro" id="IPR023198">
    <property type="entry name" value="PGP-like_dom2"/>
</dbReference>
<evidence type="ECO:0000313" key="5">
    <source>
        <dbReference type="EMBL" id="MCL1125067.1"/>
    </source>
</evidence>
<dbReference type="InterPro" id="IPR050155">
    <property type="entry name" value="HAD-like_hydrolase_sf"/>
</dbReference>
<keyword evidence="5" id="KW-0378">Hydrolase</keyword>
<dbReference type="Pfam" id="PF13419">
    <property type="entry name" value="HAD_2"/>
    <property type="match status" value="1"/>
</dbReference>
<dbReference type="SFLD" id="SFLDG01129">
    <property type="entry name" value="C1.5:_HAD__Beta-PGM__Phosphata"/>
    <property type="match status" value="1"/>
</dbReference>